<dbReference type="AlphaFoldDB" id="C3ZQB6"/>
<protein>
    <submittedName>
        <fullName evidence="1">Uncharacterized protein</fullName>
    </submittedName>
</protein>
<accession>C3ZQB6</accession>
<sequence length="193" mass="21138">MPRTPPCAVWYSSDPDGNNKPNSAVNMTFPASCRRLPRTSDWLRRRRTVHATITDVVPKSSEVAWNSQPEARLINLSRFYPGINKTATLAPMNTKWLLSPQLSQALGKFVKEAGWQSYALFISPPEGARGAILSRRLLGPRVSPVSSIFLGQSNRQENDGGGVEIDEVPSDMWGAWPGLAGPRLLGSSSTPTH</sequence>
<gene>
    <name evidence="1" type="primary">2a</name>
    <name evidence="1" type="synonym">Six1</name>
    <name evidence="1" type="ORF">BRAFLDRAFT_84945</name>
</gene>
<reference evidence="1" key="1">
    <citation type="journal article" date="2008" name="Nature">
        <title>The amphioxus genome and the evolution of the chordate karyotype.</title>
        <authorList>
            <consortium name="US DOE Joint Genome Institute (JGI-PGF)"/>
            <person name="Putnam N.H."/>
            <person name="Butts T."/>
            <person name="Ferrier D.E.K."/>
            <person name="Furlong R.F."/>
            <person name="Hellsten U."/>
            <person name="Kawashima T."/>
            <person name="Robinson-Rechavi M."/>
            <person name="Shoguchi E."/>
            <person name="Terry A."/>
            <person name="Yu J.-K."/>
            <person name="Benito-Gutierrez E.L."/>
            <person name="Dubchak I."/>
            <person name="Garcia-Fernandez J."/>
            <person name="Gibson-Brown J.J."/>
            <person name="Grigoriev I.V."/>
            <person name="Horton A.C."/>
            <person name="de Jong P.J."/>
            <person name="Jurka J."/>
            <person name="Kapitonov V.V."/>
            <person name="Kohara Y."/>
            <person name="Kuroki Y."/>
            <person name="Lindquist E."/>
            <person name="Lucas S."/>
            <person name="Osoegawa K."/>
            <person name="Pennacchio L.A."/>
            <person name="Salamov A.A."/>
            <person name="Satou Y."/>
            <person name="Sauka-Spengler T."/>
            <person name="Schmutz J."/>
            <person name="Shin-I T."/>
            <person name="Toyoda A."/>
            <person name="Bronner-Fraser M."/>
            <person name="Fujiyama A."/>
            <person name="Holland L.Z."/>
            <person name="Holland P.W.H."/>
            <person name="Satoh N."/>
            <person name="Rokhsar D.S."/>
        </authorList>
    </citation>
    <scope>NUCLEOTIDE SEQUENCE [LARGE SCALE GENOMIC DNA]</scope>
    <source>
        <strain evidence="1">S238N-H82</strain>
        <tissue evidence="1">Testes</tissue>
    </source>
</reference>
<evidence type="ECO:0000313" key="1">
    <source>
        <dbReference type="EMBL" id="EEN45172.1"/>
    </source>
</evidence>
<proteinExistence type="predicted"/>
<name>C3ZQB6_BRAFL</name>
<dbReference type="InParanoid" id="C3ZQB6"/>
<organism evidence="1">
    <name type="scientific">Branchiostoma floridae</name>
    <name type="common">Florida lancelet</name>
    <name type="synonym">Amphioxus</name>
    <dbReference type="NCBI Taxonomy" id="7739"/>
    <lineage>
        <taxon>Eukaryota</taxon>
        <taxon>Metazoa</taxon>
        <taxon>Chordata</taxon>
        <taxon>Cephalochordata</taxon>
        <taxon>Leptocardii</taxon>
        <taxon>Amphioxiformes</taxon>
        <taxon>Branchiostomatidae</taxon>
        <taxon>Branchiostoma</taxon>
    </lineage>
</organism>
<dbReference type="EMBL" id="GG666661">
    <property type="protein sequence ID" value="EEN45172.1"/>
    <property type="molecule type" value="Genomic_DNA"/>
</dbReference>